<organism evidence="1">
    <name type="scientific">marine sediment metagenome</name>
    <dbReference type="NCBI Taxonomy" id="412755"/>
    <lineage>
        <taxon>unclassified sequences</taxon>
        <taxon>metagenomes</taxon>
        <taxon>ecological metagenomes</taxon>
    </lineage>
</organism>
<reference evidence="1" key="1">
    <citation type="journal article" date="2015" name="Nature">
        <title>Complex archaea that bridge the gap between prokaryotes and eukaryotes.</title>
        <authorList>
            <person name="Spang A."/>
            <person name="Saw J.H."/>
            <person name="Jorgensen S.L."/>
            <person name="Zaremba-Niedzwiedzka K."/>
            <person name="Martijn J."/>
            <person name="Lind A.E."/>
            <person name="van Eijk R."/>
            <person name="Schleper C."/>
            <person name="Guy L."/>
            <person name="Ettema T.J."/>
        </authorList>
    </citation>
    <scope>NUCLEOTIDE SEQUENCE</scope>
</reference>
<accession>A0A0F9JT87</accession>
<evidence type="ECO:0008006" key="2">
    <source>
        <dbReference type="Google" id="ProtNLM"/>
    </source>
</evidence>
<evidence type="ECO:0000313" key="1">
    <source>
        <dbReference type="EMBL" id="KKM65691.1"/>
    </source>
</evidence>
<name>A0A0F9JT87_9ZZZZ</name>
<dbReference type="EMBL" id="LAZR01010683">
    <property type="protein sequence ID" value="KKM65691.1"/>
    <property type="molecule type" value="Genomic_DNA"/>
</dbReference>
<protein>
    <recommendedName>
        <fullName evidence="2">HNH nuclease domain-containing protein</fullName>
    </recommendedName>
</protein>
<sequence length="226" mass="26350">MRKTYICILCDKKCFSWQKIGDRTISRNAYCLDCVPLDLSFKEIGKIIGDTTKNCNNIKSKNTFKCFGCGDITRKSIGHRDNRMQRRKYCIKCLPKNEHPKTLESLNGKEMICNDCSKKYIFKSKSKITTKICYACYWKARRRQLKRKTIECKGGKCQICGYNYYDGALTLHHLDPSKKEYNISKAFSWEKIKRELPKCILVCFNCHQEIHGGVRKIPKKVKATIT</sequence>
<dbReference type="AlphaFoldDB" id="A0A0F9JT87"/>
<comment type="caution">
    <text evidence="1">The sequence shown here is derived from an EMBL/GenBank/DDBJ whole genome shotgun (WGS) entry which is preliminary data.</text>
</comment>
<gene>
    <name evidence="1" type="ORF">LCGC14_1488820</name>
</gene>
<proteinExistence type="predicted"/>